<dbReference type="InterPro" id="IPR013598">
    <property type="entry name" value="Exportin-1/Importin-b-like"/>
</dbReference>
<gene>
    <name evidence="3" type="ORF">RUM43_008863</name>
</gene>
<dbReference type="InterPro" id="IPR016024">
    <property type="entry name" value="ARM-type_fold"/>
</dbReference>
<dbReference type="PANTHER" id="PTHR11223">
    <property type="entry name" value="EXPORTIN 1/5"/>
    <property type="match status" value="1"/>
</dbReference>
<proteinExistence type="predicted"/>
<feature type="domain" description="Exportin-1/Importin-beta-like" evidence="1">
    <location>
        <begin position="108"/>
        <end position="266"/>
    </location>
</feature>
<reference evidence="3 4" key="1">
    <citation type="submission" date="2023-10" db="EMBL/GenBank/DDBJ databases">
        <title>Genomes of two closely related lineages of the louse Polyplax serrata with different host specificities.</title>
        <authorList>
            <person name="Martinu J."/>
            <person name="Tarabai H."/>
            <person name="Stefka J."/>
            <person name="Hypsa V."/>
        </authorList>
    </citation>
    <scope>NUCLEOTIDE SEQUENCE [LARGE SCALE GENOMIC DNA]</scope>
    <source>
        <strain evidence="3">HR10_N</strain>
    </source>
</reference>
<dbReference type="Gene3D" id="1.25.10.10">
    <property type="entry name" value="Leucine-rich Repeat Variant"/>
    <property type="match status" value="1"/>
</dbReference>
<evidence type="ECO:0000313" key="4">
    <source>
        <dbReference type="Proteomes" id="UP001372834"/>
    </source>
</evidence>
<dbReference type="GO" id="GO:0006611">
    <property type="term" value="P:protein export from nucleus"/>
    <property type="evidence" value="ECO:0007669"/>
    <property type="project" value="InterPro"/>
</dbReference>
<feature type="domain" description="Exportin-5 C-terminal" evidence="2">
    <location>
        <begin position="308"/>
        <end position="1193"/>
    </location>
</feature>
<evidence type="ECO:0000259" key="1">
    <source>
        <dbReference type="Pfam" id="PF08389"/>
    </source>
</evidence>
<dbReference type="Pfam" id="PF08389">
    <property type="entry name" value="Xpo1"/>
    <property type="match status" value="1"/>
</dbReference>
<dbReference type="AlphaFoldDB" id="A0AAN8S0T1"/>
<dbReference type="InterPro" id="IPR045065">
    <property type="entry name" value="XPO1/5"/>
</dbReference>
<accession>A0AAN8S0T1</accession>
<dbReference type="GO" id="GO:0006405">
    <property type="term" value="P:RNA export from nucleus"/>
    <property type="evidence" value="ECO:0007669"/>
    <property type="project" value="TreeGrafter"/>
</dbReference>
<dbReference type="PANTHER" id="PTHR11223:SF3">
    <property type="entry name" value="EXPORTIN-5"/>
    <property type="match status" value="1"/>
</dbReference>
<dbReference type="GO" id="GO:0042565">
    <property type="term" value="C:RNA nuclear export complex"/>
    <property type="evidence" value="ECO:0007669"/>
    <property type="project" value="TreeGrafter"/>
</dbReference>
<dbReference type="Proteomes" id="UP001372834">
    <property type="component" value="Unassembled WGS sequence"/>
</dbReference>
<dbReference type="Pfam" id="PF19273">
    <property type="entry name" value="Exportin-5"/>
    <property type="match status" value="1"/>
</dbReference>
<evidence type="ECO:0000313" key="3">
    <source>
        <dbReference type="EMBL" id="KAK6623011.1"/>
    </source>
</evidence>
<sequence length="1235" mass="140237">MATPELINEISKELIRAIEVTMSPTASHAARQEAYTAYEQFKECSPYAPQVGLFLVQADPSQGYIVHFGLQLMEHCVKFRWNQISQPEKLFIKENTMRLLMVGAQKEPHMKDGLSRIIVEMVKREWPQQWPTLMAELNMASAHGATQAETVLLIFLRLCEDVVILQTLESAQRKKDISQALTTNMSDIFSFILQLITCHVDLFKKAGNLDIANDHYRVVQTGLQTLSCFVEWVNYTYLGNGNNAILVILCNLLEDDHFQIGAVDCLLQIVSRKGPLDERKFLLEWFDLKALKFILSAASNVSSKSLNENNYLFLKKLTQVLTGLGAHFCTIWGKEETGSPARSEHLDIYLSVMLIFSRHPSLSIISYANTVWSSFFKHQVISRDPVFKKYIPQWFETAAPKIIKVAYPASRIPTTDQDMAILLDFDSEEEFTAFLLKTRTELLETFRKATDIVPYVTYTYVEKWFRTVLQQSAQELSSTEANFCTLSSPLYLQWEAMANLFDRVLGRLVHIESQARPSVTSGLELLELCLNFNPIDPLILSVLLSCISALFVFLSMATAEQSVSILPRVLDKIFAASVFLLPGQTKETRSRAVQNVRRHASALLVKIGQRYPLLLLPLFDQINATVQNITKDPQLSKMEQVTLQEALLLICNHFNEFNKQSQFVGDVIRSGVESWVEMQAAFRTVADFMTYVGLDKPPVEPNSEDITGKNRSQLLFCTHLFYSVLLRSTWPEDPDRAARGGFVIGRTSVGNPIYRNPAAPHIIPLLPNILALIGVLNALWTPEAIARLSDVREICNGYKGVHQMLETERANLLSLVPHSSLTQDQNDAGKVKVQSPLERMQQFLLCTYDNCYHILGTLGPSLGQDFYQIPDLSPAIINSIFSNLEHVADYKIRIVIRTFFKSFILSCPKAYYKGVLLPVLNIFLPYMLTRLTKKWEYLLQLRNESNADEDSSDAQEVLEEKLHSMITSDYSDVLKICLIGGSRDNSYETEAMDQDDAMETLGTHRYGISMPFRYSKKKKVKAKKTLRFCRNVNHVLTEAVSELGLILIREESTKQVIILTLLRFLTWSDSSASMKAAGLLHSVVRQLATDDALTEEIVIHITTTVLQALQIHGHYDPAQGLLLTLGPQLYELLRPKFPSLLKLLMQIPNVNQQDLQRFDDKIMNATQASKISNKVDKSTRDLFRKITHPLIGRSLGELFKKEVKIMDLPELKLPKKKRNTNFNFDYGPEMNRLLT</sequence>
<dbReference type="InterPro" id="IPR011989">
    <property type="entry name" value="ARM-like"/>
</dbReference>
<organism evidence="3 4">
    <name type="scientific">Polyplax serrata</name>
    <name type="common">Common mouse louse</name>
    <dbReference type="NCBI Taxonomy" id="468196"/>
    <lineage>
        <taxon>Eukaryota</taxon>
        <taxon>Metazoa</taxon>
        <taxon>Ecdysozoa</taxon>
        <taxon>Arthropoda</taxon>
        <taxon>Hexapoda</taxon>
        <taxon>Insecta</taxon>
        <taxon>Pterygota</taxon>
        <taxon>Neoptera</taxon>
        <taxon>Paraneoptera</taxon>
        <taxon>Psocodea</taxon>
        <taxon>Troctomorpha</taxon>
        <taxon>Phthiraptera</taxon>
        <taxon>Anoplura</taxon>
        <taxon>Polyplacidae</taxon>
        <taxon>Polyplax</taxon>
    </lineage>
</organism>
<dbReference type="InterPro" id="IPR045478">
    <property type="entry name" value="Exportin-5_C"/>
</dbReference>
<dbReference type="SUPFAM" id="SSF48371">
    <property type="entry name" value="ARM repeat"/>
    <property type="match status" value="1"/>
</dbReference>
<protein>
    <recommendedName>
        <fullName evidence="5">Exportin-5</fullName>
    </recommendedName>
</protein>
<dbReference type="EMBL" id="JAWJWE010000038">
    <property type="protein sequence ID" value="KAK6623011.1"/>
    <property type="molecule type" value="Genomic_DNA"/>
</dbReference>
<dbReference type="GO" id="GO:0005049">
    <property type="term" value="F:nuclear export signal receptor activity"/>
    <property type="evidence" value="ECO:0007669"/>
    <property type="project" value="InterPro"/>
</dbReference>
<evidence type="ECO:0008006" key="5">
    <source>
        <dbReference type="Google" id="ProtNLM"/>
    </source>
</evidence>
<comment type="caution">
    <text evidence="3">The sequence shown here is derived from an EMBL/GenBank/DDBJ whole genome shotgun (WGS) entry which is preliminary data.</text>
</comment>
<dbReference type="GO" id="GO:0003723">
    <property type="term" value="F:RNA binding"/>
    <property type="evidence" value="ECO:0007669"/>
    <property type="project" value="TreeGrafter"/>
</dbReference>
<dbReference type="GO" id="GO:0005737">
    <property type="term" value="C:cytoplasm"/>
    <property type="evidence" value="ECO:0007669"/>
    <property type="project" value="TreeGrafter"/>
</dbReference>
<name>A0AAN8S0T1_POLSC</name>
<evidence type="ECO:0000259" key="2">
    <source>
        <dbReference type="Pfam" id="PF19273"/>
    </source>
</evidence>
<dbReference type="GO" id="GO:0005634">
    <property type="term" value="C:nucleus"/>
    <property type="evidence" value="ECO:0007669"/>
    <property type="project" value="TreeGrafter"/>
</dbReference>